<keyword evidence="1" id="KW-0812">Transmembrane</keyword>
<evidence type="ECO:0000256" key="1">
    <source>
        <dbReference type="SAM" id="Phobius"/>
    </source>
</evidence>
<keyword evidence="1" id="KW-0472">Membrane</keyword>
<dbReference type="VEuPathDB" id="MicrosporidiaDB:CWI39_2084p0010"/>
<reference evidence="2 3" key="1">
    <citation type="submission" date="2017-12" db="EMBL/GenBank/DDBJ databases">
        <authorList>
            <person name="Pombert J.-F."/>
            <person name="Haag K.L."/>
            <person name="Ebert D."/>
        </authorList>
    </citation>
    <scope>NUCLEOTIDE SEQUENCE [LARGE SCALE GENOMIC DNA]</scope>
    <source>
        <strain evidence="2">IL-BN-2</strain>
    </source>
</reference>
<accession>A0A4Q9KX97</accession>
<name>A0A4Q9KX97_9MICR</name>
<organism evidence="2 3">
    <name type="scientific">Hamiltosporidium magnivora</name>
    <dbReference type="NCBI Taxonomy" id="148818"/>
    <lineage>
        <taxon>Eukaryota</taxon>
        <taxon>Fungi</taxon>
        <taxon>Fungi incertae sedis</taxon>
        <taxon>Microsporidia</taxon>
        <taxon>Dubosqiidae</taxon>
        <taxon>Hamiltosporidium</taxon>
    </lineage>
</organism>
<sequence>MIPFRFEISFFYKSNSVTFIFLTIQTRFEKMPRNGWIDLIGYYMKNLEVKPEEDGERHIITTCLTDTCTLIDTSVYINPRDKCLSKNKEISEKEIGKINSESHKSSNAQVCYEEDTRKEKPRSAWKKNIEIEISKLILCKDLVEKTRKQSKLFTSETKSLQKIMRKLNLNVKSVTDLSEALVKKNESLDVYEKKITDHESRKQFRKENWMFELFRIGSIVGYSSVLNLSMWLVVTKI</sequence>
<protein>
    <submittedName>
        <fullName evidence="2">Uncharacterized protein</fullName>
    </submittedName>
</protein>
<dbReference type="EMBL" id="PIXR01002084">
    <property type="protein sequence ID" value="TBT99264.1"/>
    <property type="molecule type" value="Genomic_DNA"/>
</dbReference>
<feature type="transmembrane region" description="Helical" evidence="1">
    <location>
        <begin position="213"/>
        <end position="234"/>
    </location>
</feature>
<gene>
    <name evidence="2" type="ORF">CWI39_2084p0010</name>
</gene>
<dbReference type="AlphaFoldDB" id="A0A4Q9KX97"/>
<proteinExistence type="predicted"/>
<dbReference type="Proteomes" id="UP000293045">
    <property type="component" value="Unassembled WGS sequence"/>
</dbReference>
<evidence type="ECO:0000313" key="2">
    <source>
        <dbReference type="EMBL" id="TBT99264.1"/>
    </source>
</evidence>
<evidence type="ECO:0000313" key="3">
    <source>
        <dbReference type="Proteomes" id="UP000293045"/>
    </source>
</evidence>
<keyword evidence="1" id="KW-1133">Transmembrane helix</keyword>
<dbReference type="VEuPathDB" id="MicrosporidiaDB:CWI36_0655p0040"/>
<comment type="caution">
    <text evidence="2">The sequence shown here is derived from an EMBL/GenBank/DDBJ whole genome shotgun (WGS) entry which is preliminary data.</text>
</comment>